<protein>
    <recommendedName>
        <fullName evidence="1">Reverse transcriptase domain-containing protein</fullName>
    </recommendedName>
</protein>
<proteinExistence type="predicted"/>
<dbReference type="Pfam" id="PF00078">
    <property type="entry name" value="RVT_1"/>
    <property type="match status" value="1"/>
</dbReference>
<dbReference type="InterPro" id="IPR043502">
    <property type="entry name" value="DNA/RNA_pol_sf"/>
</dbReference>
<gene>
    <name evidence="2" type="ORF">KPH14_002689</name>
</gene>
<dbReference type="PANTHER" id="PTHR33332">
    <property type="entry name" value="REVERSE TRANSCRIPTASE DOMAIN-CONTAINING PROTEIN"/>
    <property type="match status" value="1"/>
</dbReference>
<reference evidence="2" key="2">
    <citation type="journal article" date="2023" name="Commun. Biol.">
        <title>Intrasexual cuticular hydrocarbon dimorphism in a wasp sheds light on hydrocarbon biosynthesis genes in Hymenoptera.</title>
        <authorList>
            <person name="Moris V.C."/>
            <person name="Podsiadlowski L."/>
            <person name="Martin S."/>
            <person name="Oeyen J.P."/>
            <person name="Donath A."/>
            <person name="Petersen M."/>
            <person name="Wilbrandt J."/>
            <person name="Misof B."/>
            <person name="Liedtke D."/>
            <person name="Thamm M."/>
            <person name="Scheiner R."/>
            <person name="Schmitt T."/>
            <person name="Niehuis O."/>
        </authorList>
    </citation>
    <scope>NUCLEOTIDE SEQUENCE</scope>
    <source>
        <strain evidence="2">GBR_01_08_01A</strain>
    </source>
</reference>
<name>A0AAD9RG52_9HYME</name>
<accession>A0AAD9RG52</accession>
<keyword evidence="3" id="KW-1185">Reference proteome</keyword>
<evidence type="ECO:0000313" key="3">
    <source>
        <dbReference type="Proteomes" id="UP001258017"/>
    </source>
</evidence>
<dbReference type="InterPro" id="IPR000477">
    <property type="entry name" value="RT_dom"/>
</dbReference>
<dbReference type="EMBL" id="JAIFRP010000097">
    <property type="protein sequence ID" value="KAK2579162.1"/>
    <property type="molecule type" value="Genomic_DNA"/>
</dbReference>
<dbReference type="SUPFAM" id="SSF56672">
    <property type="entry name" value="DNA/RNA polymerases"/>
    <property type="match status" value="1"/>
</dbReference>
<dbReference type="Proteomes" id="UP001258017">
    <property type="component" value="Unassembled WGS sequence"/>
</dbReference>
<feature type="domain" description="Reverse transcriptase" evidence="1">
    <location>
        <begin position="135"/>
        <end position="318"/>
    </location>
</feature>
<reference evidence="2" key="1">
    <citation type="submission" date="2021-08" db="EMBL/GenBank/DDBJ databases">
        <authorList>
            <person name="Misof B."/>
            <person name="Oliver O."/>
            <person name="Podsiadlowski L."/>
            <person name="Donath A."/>
            <person name="Peters R."/>
            <person name="Mayer C."/>
            <person name="Rust J."/>
            <person name="Gunkel S."/>
            <person name="Lesny P."/>
            <person name="Martin S."/>
            <person name="Oeyen J.P."/>
            <person name="Petersen M."/>
            <person name="Panagiotis P."/>
            <person name="Wilbrandt J."/>
            <person name="Tanja T."/>
        </authorList>
    </citation>
    <scope>NUCLEOTIDE SEQUENCE</scope>
    <source>
        <strain evidence="2">GBR_01_08_01A</strain>
        <tissue evidence="2">Thorax + abdomen</tissue>
    </source>
</reference>
<evidence type="ECO:0000259" key="1">
    <source>
        <dbReference type="Pfam" id="PF00078"/>
    </source>
</evidence>
<dbReference type="GO" id="GO:0071897">
    <property type="term" value="P:DNA biosynthetic process"/>
    <property type="evidence" value="ECO:0007669"/>
    <property type="project" value="UniProtKB-ARBA"/>
</dbReference>
<dbReference type="CDD" id="cd01650">
    <property type="entry name" value="RT_nLTR_like"/>
    <property type="match status" value="1"/>
</dbReference>
<dbReference type="AlphaFoldDB" id="A0AAD9RG52"/>
<comment type="caution">
    <text evidence="2">The sequence shown here is derived from an EMBL/GenBank/DDBJ whole genome shotgun (WGS) entry which is preliminary data.</text>
</comment>
<organism evidence="2 3">
    <name type="scientific">Odynerus spinipes</name>
    <dbReference type="NCBI Taxonomy" id="1348599"/>
    <lineage>
        <taxon>Eukaryota</taxon>
        <taxon>Metazoa</taxon>
        <taxon>Ecdysozoa</taxon>
        <taxon>Arthropoda</taxon>
        <taxon>Hexapoda</taxon>
        <taxon>Insecta</taxon>
        <taxon>Pterygota</taxon>
        <taxon>Neoptera</taxon>
        <taxon>Endopterygota</taxon>
        <taxon>Hymenoptera</taxon>
        <taxon>Apocrita</taxon>
        <taxon>Aculeata</taxon>
        <taxon>Vespoidea</taxon>
        <taxon>Vespidae</taxon>
        <taxon>Eumeninae</taxon>
        <taxon>Odynerus</taxon>
    </lineage>
</organism>
<sequence>MKSYDFPNCMTDGVTTIDHDCDIANLFAKHFSSVYKPKSDFILNSNSDTVSNSAFSIGGISTSISDIFSKLQSHDCNAGSGDDGILPILLKESCFILSRPLWIIFNRSLAEGIFPEVWKSSLVIPIYKSGSRSDVRNYRPISKISSIPKVFESIIVDKIRPVITNMIVDEQHGFVNGRSTVSNLALFTHHVASAMECNNQVDVIDTDFSKAFDTVDHRILIQKLENFGFYGQLLSWLSTYLTDRYQSVKVHRYNIFINDIVSEFANCKVLLYADDLKVFRVIKCLNYCLNLQSDLLRFESWCIKNKMSLNTSKCHLMQFSQSMSPLCLSYSLFGVNLFDISLITDLGVTFDSRLNFKNRYMKIANKILYCTLVRSQLEFASVV</sequence>
<evidence type="ECO:0000313" key="2">
    <source>
        <dbReference type="EMBL" id="KAK2579162.1"/>
    </source>
</evidence>